<name>A0A7J6QSP9_PEROL</name>
<dbReference type="AlphaFoldDB" id="A0A7J6QSP9"/>
<dbReference type="Proteomes" id="UP000574390">
    <property type="component" value="Unassembled WGS sequence"/>
</dbReference>
<feature type="region of interest" description="Disordered" evidence="1">
    <location>
        <begin position="17"/>
        <end position="84"/>
    </location>
</feature>
<evidence type="ECO:0000313" key="2">
    <source>
        <dbReference type="EMBL" id="KAF4711161.1"/>
    </source>
</evidence>
<comment type="caution">
    <text evidence="2">The sequence shown here is derived from an EMBL/GenBank/DDBJ whole genome shotgun (WGS) entry which is preliminary data.</text>
</comment>
<accession>A0A7J6QSP9</accession>
<organism evidence="2 3">
    <name type="scientific">Perkinsus olseni</name>
    <name type="common">Perkinsus atlanticus</name>
    <dbReference type="NCBI Taxonomy" id="32597"/>
    <lineage>
        <taxon>Eukaryota</taxon>
        <taxon>Sar</taxon>
        <taxon>Alveolata</taxon>
        <taxon>Perkinsozoa</taxon>
        <taxon>Perkinsea</taxon>
        <taxon>Perkinsida</taxon>
        <taxon>Perkinsidae</taxon>
        <taxon>Perkinsus</taxon>
    </lineage>
</organism>
<proteinExistence type="predicted"/>
<sequence length="84" mass="9282">DEQLIDTRLVDTAYGLGWMNSQAAEVESYQRRREDEDADGEDENMSQAENRPAGGQSGDEGSANHVRRLRPFEGLLEDAPAVTS</sequence>
<feature type="non-terminal residue" evidence="2">
    <location>
        <position position="1"/>
    </location>
</feature>
<dbReference type="EMBL" id="JABANM010027525">
    <property type="protein sequence ID" value="KAF4711161.1"/>
    <property type="molecule type" value="Genomic_DNA"/>
</dbReference>
<protein>
    <submittedName>
        <fullName evidence="2">Uncharacterized protein</fullName>
    </submittedName>
</protein>
<gene>
    <name evidence="2" type="ORF">FOZ62_021131</name>
</gene>
<evidence type="ECO:0000313" key="3">
    <source>
        <dbReference type="Proteomes" id="UP000574390"/>
    </source>
</evidence>
<evidence type="ECO:0000256" key="1">
    <source>
        <dbReference type="SAM" id="MobiDB-lite"/>
    </source>
</evidence>
<reference evidence="2 3" key="1">
    <citation type="submission" date="2020-04" db="EMBL/GenBank/DDBJ databases">
        <title>Perkinsus olseni comparative genomics.</title>
        <authorList>
            <person name="Bogema D.R."/>
        </authorList>
    </citation>
    <scope>NUCLEOTIDE SEQUENCE [LARGE SCALE GENOMIC DNA]</scope>
    <source>
        <strain evidence="2">ATCC PRA-205</strain>
    </source>
</reference>